<protein>
    <submittedName>
        <fullName evidence="5">Helix-turn-helix domain-containing protein</fullName>
    </submittedName>
</protein>
<dbReference type="InterPro" id="IPR009057">
    <property type="entry name" value="Homeodomain-like_sf"/>
</dbReference>
<dbReference type="SUPFAM" id="SSF46689">
    <property type="entry name" value="Homeodomain-like"/>
    <property type="match status" value="1"/>
</dbReference>
<dbReference type="PANTHER" id="PTHR47894:SF1">
    <property type="entry name" value="HTH-TYPE TRANSCRIPTIONAL REGULATOR VQSM"/>
    <property type="match status" value="1"/>
</dbReference>
<gene>
    <name evidence="6" type="ORF">GFH30_07930</name>
    <name evidence="5" type="ORF">GHJ48_01670</name>
</gene>
<dbReference type="AlphaFoldDB" id="A0A5Q0P2B5"/>
<keyword evidence="1" id="KW-0805">Transcription regulation</keyword>
<keyword evidence="7" id="KW-1185">Reference proteome</keyword>
<evidence type="ECO:0000313" key="8">
    <source>
        <dbReference type="Proteomes" id="UP000480556"/>
    </source>
</evidence>
<dbReference type="Pfam" id="PF12833">
    <property type="entry name" value="HTH_18"/>
    <property type="match status" value="1"/>
</dbReference>
<evidence type="ECO:0000313" key="6">
    <source>
        <dbReference type="EMBL" id="QGA11327.1"/>
    </source>
</evidence>
<organism evidence="5 8">
    <name type="scientific">Acinetobacter wanghuae</name>
    <dbReference type="NCBI Taxonomy" id="2662362"/>
    <lineage>
        <taxon>Bacteria</taxon>
        <taxon>Pseudomonadati</taxon>
        <taxon>Pseudomonadota</taxon>
        <taxon>Gammaproteobacteria</taxon>
        <taxon>Moraxellales</taxon>
        <taxon>Moraxellaceae</taxon>
        <taxon>Acinetobacter</taxon>
    </lineage>
</organism>
<evidence type="ECO:0000313" key="5">
    <source>
        <dbReference type="EMBL" id="MQW91117.1"/>
    </source>
</evidence>
<evidence type="ECO:0000256" key="1">
    <source>
        <dbReference type="ARBA" id="ARBA00023015"/>
    </source>
</evidence>
<dbReference type="PANTHER" id="PTHR47894">
    <property type="entry name" value="HTH-TYPE TRANSCRIPTIONAL REGULATOR GADX"/>
    <property type="match status" value="1"/>
</dbReference>
<keyword evidence="3" id="KW-0804">Transcription</keyword>
<dbReference type="Proteomes" id="UP000327478">
    <property type="component" value="Chromosome"/>
</dbReference>
<dbReference type="GO" id="GO:0000976">
    <property type="term" value="F:transcription cis-regulatory region binding"/>
    <property type="evidence" value="ECO:0007669"/>
    <property type="project" value="TreeGrafter"/>
</dbReference>
<dbReference type="RefSeq" id="WP_153371720.1">
    <property type="nucleotide sequence ID" value="NZ_CP045650.1"/>
</dbReference>
<evidence type="ECO:0000256" key="3">
    <source>
        <dbReference type="ARBA" id="ARBA00023163"/>
    </source>
</evidence>
<dbReference type="EMBL" id="WITK01000002">
    <property type="protein sequence ID" value="MQW91117.1"/>
    <property type="molecule type" value="Genomic_DNA"/>
</dbReference>
<dbReference type="Pfam" id="PF12625">
    <property type="entry name" value="Arabinose_bd"/>
    <property type="match status" value="1"/>
</dbReference>
<evidence type="ECO:0000256" key="2">
    <source>
        <dbReference type="ARBA" id="ARBA00023125"/>
    </source>
</evidence>
<dbReference type="EMBL" id="CP045650">
    <property type="protein sequence ID" value="QGA11327.1"/>
    <property type="molecule type" value="Genomic_DNA"/>
</dbReference>
<proteinExistence type="predicted"/>
<evidence type="ECO:0000313" key="7">
    <source>
        <dbReference type="Proteomes" id="UP000327478"/>
    </source>
</evidence>
<dbReference type="InterPro" id="IPR032687">
    <property type="entry name" value="AraC-type_N"/>
</dbReference>
<dbReference type="PROSITE" id="PS01124">
    <property type="entry name" value="HTH_ARAC_FAMILY_2"/>
    <property type="match status" value="1"/>
</dbReference>
<feature type="domain" description="HTH araC/xylS-type" evidence="4">
    <location>
        <begin position="231"/>
        <end position="329"/>
    </location>
</feature>
<accession>A0A5Q0P2B5</accession>
<dbReference type="SMART" id="SM00342">
    <property type="entry name" value="HTH_ARAC"/>
    <property type="match status" value="1"/>
</dbReference>
<reference evidence="7 8" key="1">
    <citation type="submission" date="2019-10" db="EMBL/GenBank/DDBJ databases">
        <authorList>
            <person name="Dong K."/>
        </authorList>
    </citation>
    <scope>NUCLEOTIDE SEQUENCE [LARGE SCALE GENOMIC DNA]</scope>
    <source>
        <strain evidence="6">Dk386</strain>
        <strain evidence="7">dk386</strain>
        <strain evidence="5">Dk771</strain>
        <strain evidence="8">dk771</strain>
    </source>
</reference>
<keyword evidence="2" id="KW-0238">DNA-binding</keyword>
<dbReference type="InterPro" id="IPR018060">
    <property type="entry name" value="HTH_AraC"/>
</dbReference>
<dbReference type="Proteomes" id="UP000480556">
    <property type="component" value="Unassembled WGS sequence"/>
</dbReference>
<evidence type="ECO:0000259" key="4">
    <source>
        <dbReference type="PROSITE" id="PS01124"/>
    </source>
</evidence>
<name>A0A5Q0P2B5_9GAMM</name>
<dbReference type="GO" id="GO:0005829">
    <property type="term" value="C:cytosol"/>
    <property type="evidence" value="ECO:0007669"/>
    <property type="project" value="TreeGrafter"/>
</dbReference>
<dbReference type="Gene3D" id="1.10.10.60">
    <property type="entry name" value="Homeodomain-like"/>
    <property type="match status" value="1"/>
</dbReference>
<dbReference type="GO" id="GO:0003700">
    <property type="term" value="F:DNA-binding transcription factor activity"/>
    <property type="evidence" value="ECO:0007669"/>
    <property type="project" value="InterPro"/>
</dbReference>
<sequence>MRIKSVGRGMVHLLHEFCLEHQFISPVKRNYAIDELISFEKWLKMLGAVQDQYQKPGLGIELGKRIQQSHIGISSYIAQSCETFIQFLEYANRYNRIWYNFMLREIEVTDQYLIVHWDKPAYLNVGLYSTETAISEELQISILFKRVEQMIGHQVFFEKLELTMKKPANTRLYEDYFKCPISFESDKTSLYFSKSMMNVKLSKPDPLLIEILTPQANKLLNDIPTQYQFIERVNQLIVLSISKNNPQIEFVADQLNMNVRTLQIELKKYDLTFKVLLSKIRHKLALKYLSDADLSLMDIAFLLSYKEQASFNRAFRSWCDLSPSEWRKLNDNN</sequence>